<dbReference type="AlphaFoldDB" id="A0A291QM26"/>
<dbReference type="PANTHER" id="PTHR43877">
    <property type="entry name" value="AMINOALKYLPHOSPHONATE N-ACETYLTRANSFERASE-RELATED-RELATED"/>
    <property type="match status" value="1"/>
</dbReference>
<dbReference type="Gene3D" id="3.40.630.30">
    <property type="match status" value="1"/>
</dbReference>
<dbReference type="InterPro" id="IPR000182">
    <property type="entry name" value="GNAT_dom"/>
</dbReference>
<dbReference type="KEGG" id="sfk:KY5_7516"/>
<reference evidence="4 5" key="1">
    <citation type="submission" date="2017-08" db="EMBL/GenBank/DDBJ databases">
        <title>Complete Genome Sequence of Streptomyces formicae KY5, the formicamycin producer.</title>
        <authorList>
            <person name="Holmes N.A."/>
            <person name="Devine R."/>
            <person name="Qin Z."/>
            <person name="Seipke R.F."/>
            <person name="Wilkinson B."/>
            <person name="Hutchings M.I."/>
        </authorList>
    </citation>
    <scope>NUCLEOTIDE SEQUENCE [LARGE SCALE GENOMIC DNA]</scope>
    <source>
        <strain evidence="4 5">KY5</strain>
    </source>
</reference>
<dbReference type="InterPro" id="IPR016181">
    <property type="entry name" value="Acyl_CoA_acyltransferase"/>
</dbReference>
<evidence type="ECO:0000313" key="5">
    <source>
        <dbReference type="Proteomes" id="UP000221011"/>
    </source>
</evidence>
<evidence type="ECO:0000313" key="4">
    <source>
        <dbReference type="EMBL" id="ATL32534.1"/>
    </source>
</evidence>
<gene>
    <name evidence="4" type="ORF">KY5_7516</name>
</gene>
<evidence type="ECO:0000256" key="1">
    <source>
        <dbReference type="ARBA" id="ARBA00022679"/>
    </source>
</evidence>
<evidence type="ECO:0000256" key="2">
    <source>
        <dbReference type="ARBA" id="ARBA00023315"/>
    </source>
</evidence>
<dbReference type="PROSITE" id="PS51186">
    <property type="entry name" value="GNAT"/>
    <property type="match status" value="1"/>
</dbReference>
<sequence>MTTFTVRKAQVTDAAALARLRWRFKQEDDPSPSGAEELFIRACAEWMRTRLTGTWTAWVVEVDDVVSGHVFLNHVEKVPEPGADADRLGYVTNFYVCPEHRGRGLGRALLEEVVRHGRHHPLDTLIVWPSERSASLYRRVGFAVPEETLELPIRPL</sequence>
<keyword evidence="1" id="KW-0808">Transferase</keyword>
<protein>
    <recommendedName>
        <fullName evidence="3">N-acetyltransferase domain-containing protein</fullName>
    </recommendedName>
</protein>
<dbReference type="EMBL" id="CP022685">
    <property type="protein sequence ID" value="ATL32534.1"/>
    <property type="molecule type" value="Genomic_DNA"/>
</dbReference>
<proteinExistence type="predicted"/>
<accession>A0A291QM26</accession>
<dbReference type="SUPFAM" id="SSF55729">
    <property type="entry name" value="Acyl-CoA N-acyltransferases (Nat)"/>
    <property type="match status" value="1"/>
</dbReference>
<dbReference type="RefSeq" id="WP_234363070.1">
    <property type="nucleotide sequence ID" value="NZ_CP022685.1"/>
</dbReference>
<evidence type="ECO:0000259" key="3">
    <source>
        <dbReference type="PROSITE" id="PS51186"/>
    </source>
</evidence>
<dbReference type="GO" id="GO:0016747">
    <property type="term" value="F:acyltransferase activity, transferring groups other than amino-acyl groups"/>
    <property type="evidence" value="ECO:0007669"/>
    <property type="project" value="InterPro"/>
</dbReference>
<feature type="domain" description="N-acetyltransferase" evidence="3">
    <location>
        <begin position="4"/>
        <end position="156"/>
    </location>
</feature>
<keyword evidence="2" id="KW-0012">Acyltransferase</keyword>
<dbReference type="InterPro" id="IPR050832">
    <property type="entry name" value="Bact_Acetyltransf"/>
</dbReference>
<keyword evidence="5" id="KW-1185">Reference proteome</keyword>
<dbReference type="Pfam" id="PF00583">
    <property type="entry name" value="Acetyltransf_1"/>
    <property type="match status" value="1"/>
</dbReference>
<dbReference type="Proteomes" id="UP000221011">
    <property type="component" value="Chromosome"/>
</dbReference>
<name>A0A291QM26_9ACTN</name>
<dbReference type="CDD" id="cd04301">
    <property type="entry name" value="NAT_SF"/>
    <property type="match status" value="1"/>
</dbReference>
<organism evidence="4 5">
    <name type="scientific">Streptomyces formicae</name>
    <dbReference type="NCBI Taxonomy" id="1616117"/>
    <lineage>
        <taxon>Bacteria</taxon>
        <taxon>Bacillati</taxon>
        <taxon>Actinomycetota</taxon>
        <taxon>Actinomycetes</taxon>
        <taxon>Kitasatosporales</taxon>
        <taxon>Streptomycetaceae</taxon>
        <taxon>Streptomyces</taxon>
    </lineage>
</organism>